<evidence type="ECO:0000313" key="5">
    <source>
        <dbReference type="EMBL" id="KGD63726.1"/>
    </source>
</evidence>
<evidence type="ECO:0000259" key="4">
    <source>
        <dbReference type="PROSITE" id="PS01124"/>
    </source>
</evidence>
<keyword evidence="2" id="KW-0238">DNA-binding</keyword>
<gene>
    <name evidence="5" type="ORF">Y5S_02933</name>
</gene>
<dbReference type="Gene3D" id="1.10.10.60">
    <property type="entry name" value="Homeodomain-like"/>
    <property type="match status" value="1"/>
</dbReference>
<dbReference type="InterPro" id="IPR018060">
    <property type="entry name" value="HTH_AraC"/>
</dbReference>
<dbReference type="GO" id="GO:0005829">
    <property type="term" value="C:cytosol"/>
    <property type="evidence" value="ECO:0007669"/>
    <property type="project" value="TreeGrafter"/>
</dbReference>
<accession>A0A095SGJ3</accession>
<dbReference type="InterPro" id="IPR009057">
    <property type="entry name" value="Homeodomain-like_sf"/>
</dbReference>
<dbReference type="PANTHER" id="PTHR47894">
    <property type="entry name" value="HTH-TYPE TRANSCRIPTIONAL REGULATOR GADX"/>
    <property type="match status" value="1"/>
</dbReference>
<reference evidence="5 6" key="1">
    <citation type="submission" date="2012-09" db="EMBL/GenBank/DDBJ databases">
        <title>Genome Sequence of alkane-degrading Bacterium Alcanivorax sp. 19-m-6.</title>
        <authorList>
            <person name="Lai Q."/>
            <person name="Shao Z."/>
        </authorList>
    </citation>
    <scope>NUCLEOTIDE SEQUENCE [LARGE SCALE GENOMIC DNA]</scope>
    <source>
        <strain evidence="5 6">19-m-6</strain>
    </source>
</reference>
<keyword evidence="1" id="KW-0805">Transcription regulation</keyword>
<dbReference type="OrthoDB" id="5722175at2"/>
<dbReference type="GO" id="GO:0003700">
    <property type="term" value="F:DNA-binding transcription factor activity"/>
    <property type="evidence" value="ECO:0007669"/>
    <property type="project" value="InterPro"/>
</dbReference>
<dbReference type="PROSITE" id="PS01124">
    <property type="entry name" value="HTH_ARAC_FAMILY_2"/>
    <property type="match status" value="1"/>
</dbReference>
<dbReference type="Pfam" id="PF12833">
    <property type="entry name" value="HTH_18"/>
    <property type="match status" value="1"/>
</dbReference>
<comment type="caution">
    <text evidence="5">The sequence shown here is derived from an EMBL/GenBank/DDBJ whole genome shotgun (WGS) entry which is preliminary data.</text>
</comment>
<dbReference type="InterPro" id="IPR032687">
    <property type="entry name" value="AraC-type_N"/>
</dbReference>
<dbReference type="PATRIC" id="fig|1177154.3.peg.2972"/>
<name>A0A095SGJ3_9GAMM</name>
<dbReference type="SUPFAM" id="SSF46689">
    <property type="entry name" value="Homeodomain-like"/>
    <property type="match status" value="1"/>
</dbReference>
<evidence type="ECO:0000256" key="1">
    <source>
        <dbReference type="ARBA" id="ARBA00023015"/>
    </source>
</evidence>
<dbReference type="Pfam" id="PF12625">
    <property type="entry name" value="Arabinose_bd"/>
    <property type="match status" value="1"/>
</dbReference>
<dbReference type="PRINTS" id="PR00032">
    <property type="entry name" value="HTHARAC"/>
</dbReference>
<evidence type="ECO:0000313" key="6">
    <source>
        <dbReference type="Proteomes" id="UP000029444"/>
    </source>
</evidence>
<dbReference type="EMBL" id="ARXV01000014">
    <property type="protein sequence ID" value="KGD63726.1"/>
    <property type="molecule type" value="Genomic_DNA"/>
</dbReference>
<dbReference type="AlphaFoldDB" id="A0A095SGJ3"/>
<dbReference type="GO" id="GO:0000976">
    <property type="term" value="F:transcription cis-regulatory region binding"/>
    <property type="evidence" value="ECO:0007669"/>
    <property type="project" value="TreeGrafter"/>
</dbReference>
<feature type="domain" description="HTH araC/xylS-type" evidence="4">
    <location>
        <begin position="234"/>
        <end position="330"/>
    </location>
</feature>
<dbReference type="InterPro" id="IPR020449">
    <property type="entry name" value="Tscrpt_reg_AraC-type_HTH"/>
</dbReference>
<proteinExistence type="predicted"/>
<dbReference type="SMART" id="SM00342">
    <property type="entry name" value="HTH_ARAC"/>
    <property type="match status" value="1"/>
</dbReference>
<organism evidence="5 6">
    <name type="scientific">Alcanivorax nanhaiticus</name>
    <dbReference type="NCBI Taxonomy" id="1177154"/>
    <lineage>
        <taxon>Bacteria</taxon>
        <taxon>Pseudomonadati</taxon>
        <taxon>Pseudomonadota</taxon>
        <taxon>Gammaproteobacteria</taxon>
        <taxon>Oceanospirillales</taxon>
        <taxon>Alcanivoracaceae</taxon>
        <taxon>Alcanivorax</taxon>
    </lineage>
</organism>
<dbReference type="Proteomes" id="UP000029444">
    <property type="component" value="Unassembled WGS sequence"/>
</dbReference>
<evidence type="ECO:0000256" key="3">
    <source>
        <dbReference type="ARBA" id="ARBA00023163"/>
    </source>
</evidence>
<dbReference type="RefSeq" id="WP_035234039.1">
    <property type="nucleotide sequence ID" value="NZ_ARXV01000014.1"/>
</dbReference>
<dbReference type="PANTHER" id="PTHR47894:SF1">
    <property type="entry name" value="HTH-TYPE TRANSCRIPTIONAL REGULATOR VQSM"/>
    <property type="match status" value="1"/>
</dbReference>
<protein>
    <submittedName>
        <fullName evidence="5">AraC family transcriptional regulator</fullName>
    </submittedName>
</protein>
<sequence>MSEKKQAAALLMGPLLHLLHERGLDGDAILRRNGIDPQMVRDPEARLDADVSTALLDDCLQELNDPGMAIEVARHSQYNTFGALGLAVAAGGDLYSVLNRITRFHRLISDLVSTELIADDESVALRFTSNTDHQPHPQAIVFVMSTIVRLLRIRIDREHNPVAVSAPDWIDPGLRQAMARYFRCEVTGADHYSLAFDKANAQQMLAASDIQLAAMLDATLAQRLAASEEASLASRLTLWIEQRLPDGEPAQAEAAEECCLSTRSLQRRLNDEGLTWKQLVEDTRKTLVERHLRTPGMTVTQMAFLLGFSEVSAFSRAFKKWYGVSPSQFR</sequence>
<evidence type="ECO:0000256" key="2">
    <source>
        <dbReference type="ARBA" id="ARBA00023125"/>
    </source>
</evidence>
<keyword evidence="6" id="KW-1185">Reference proteome</keyword>
<dbReference type="eggNOG" id="COG2207">
    <property type="taxonomic scope" value="Bacteria"/>
</dbReference>
<keyword evidence="3" id="KW-0804">Transcription</keyword>